<protein>
    <submittedName>
        <fullName evidence="2">Uncharacterized protein</fullName>
    </submittedName>
</protein>
<keyword evidence="3" id="KW-1185">Reference proteome</keyword>
<name>A0ABD3HA48_9MARC</name>
<sequence>MSAIQDFTTLLCTNRARTPIPPPVDSEVFRQALETLDISVLFTPPTSVPASPAVPPPDLGMDLQPEPEVEPKIEPQEVQPEVHDQPEVQHIVELTASVKSHHPSTEVPALEMYPRRLREATKTGGMLRYESHPDPPVFEEDVISSEDEDFGGLQDEEDAMADLFT</sequence>
<gene>
    <name evidence="2" type="ORF">R1sor_014517</name>
</gene>
<feature type="region of interest" description="Disordered" evidence="1">
    <location>
        <begin position="47"/>
        <end position="71"/>
    </location>
</feature>
<reference evidence="2 3" key="1">
    <citation type="submission" date="2024-09" db="EMBL/GenBank/DDBJ databases">
        <title>Chromosome-scale assembly of Riccia sorocarpa.</title>
        <authorList>
            <person name="Paukszto L."/>
        </authorList>
    </citation>
    <scope>NUCLEOTIDE SEQUENCE [LARGE SCALE GENOMIC DNA]</scope>
    <source>
        <strain evidence="2">LP-2024</strain>
        <tissue evidence="2">Aerial parts of the thallus</tissue>
    </source>
</reference>
<comment type="caution">
    <text evidence="2">The sequence shown here is derived from an EMBL/GenBank/DDBJ whole genome shotgun (WGS) entry which is preliminary data.</text>
</comment>
<accession>A0ABD3HA48</accession>
<proteinExistence type="predicted"/>
<dbReference type="AlphaFoldDB" id="A0ABD3HA48"/>
<feature type="region of interest" description="Disordered" evidence="1">
    <location>
        <begin position="144"/>
        <end position="165"/>
    </location>
</feature>
<organism evidence="2 3">
    <name type="scientific">Riccia sorocarpa</name>
    <dbReference type="NCBI Taxonomy" id="122646"/>
    <lineage>
        <taxon>Eukaryota</taxon>
        <taxon>Viridiplantae</taxon>
        <taxon>Streptophyta</taxon>
        <taxon>Embryophyta</taxon>
        <taxon>Marchantiophyta</taxon>
        <taxon>Marchantiopsida</taxon>
        <taxon>Marchantiidae</taxon>
        <taxon>Marchantiales</taxon>
        <taxon>Ricciaceae</taxon>
        <taxon>Riccia</taxon>
    </lineage>
</organism>
<evidence type="ECO:0000313" key="3">
    <source>
        <dbReference type="Proteomes" id="UP001633002"/>
    </source>
</evidence>
<dbReference type="Proteomes" id="UP001633002">
    <property type="component" value="Unassembled WGS sequence"/>
</dbReference>
<dbReference type="EMBL" id="JBJQOH010000004">
    <property type="protein sequence ID" value="KAL3688208.1"/>
    <property type="molecule type" value="Genomic_DNA"/>
</dbReference>
<evidence type="ECO:0000256" key="1">
    <source>
        <dbReference type="SAM" id="MobiDB-lite"/>
    </source>
</evidence>
<evidence type="ECO:0000313" key="2">
    <source>
        <dbReference type="EMBL" id="KAL3688208.1"/>
    </source>
</evidence>